<keyword evidence="1" id="KW-0732">Signal</keyword>
<evidence type="ECO:0000313" key="3">
    <source>
        <dbReference type="EMBL" id="EUN26810.1"/>
    </source>
</evidence>
<dbReference type="Gene3D" id="3.50.50.100">
    <property type="match status" value="1"/>
</dbReference>
<dbReference type="InterPro" id="IPR036188">
    <property type="entry name" value="FAD/NAD-bd_sf"/>
</dbReference>
<dbReference type="InterPro" id="IPR023753">
    <property type="entry name" value="FAD/NAD-binding_dom"/>
</dbReference>
<dbReference type="RefSeq" id="XP_014556387.1">
    <property type="nucleotide sequence ID" value="XM_014700901.1"/>
</dbReference>
<gene>
    <name evidence="3" type="ORF">COCVIDRAFT_38073</name>
</gene>
<name>W7ELK6_BIPV3</name>
<dbReference type="GO" id="GO:0005737">
    <property type="term" value="C:cytoplasm"/>
    <property type="evidence" value="ECO:0007669"/>
    <property type="project" value="TreeGrafter"/>
</dbReference>
<dbReference type="Proteomes" id="UP000054337">
    <property type="component" value="Unassembled WGS sequence"/>
</dbReference>
<keyword evidence="4" id="KW-1185">Reference proteome</keyword>
<dbReference type="PANTHER" id="PTHR43735">
    <property type="entry name" value="APOPTOSIS-INDUCING FACTOR 1"/>
    <property type="match status" value="1"/>
</dbReference>
<proteinExistence type="predicted"/>
<reference evidence="3 4" key="1">
    <citation type="journal article" date="2013" name="PLoS Genet.">
        <title>Comparative genome structure, secondary metabolite, and effector coding capacity across Cochliobolus pathogens.</title>
        <authorList>
            <person name="Condon B.J."/>
            <person name="Leng Y."/>
            <person name="Wu D."/>
            <person name="Bushley K.E."/>
            <person name="Ohm R.A."/>
            <person name="Otillar R."/>
            <person name="Martin J."/>
            <person name="Schackwitz W."/>
            <person name="Grimwood J."/>
            <person name="MohdZainudin N."/>
            <person name="Xue C."/>
            <person name="Wang R."/>
            <person name="Manning V.A."/>
            <person name="Dhillon B."/>
            <person name="Tu Z.J."/>
            <person name="Steffenson B.J."/>
            <person name="Salamov A."/>
            <person name="Sun H."/>
            <person name="Lowry S."/>
            <person name="LaButti K."/>
            <person name="Han J."/>
            <person name="Copeland A."/>
            <person name="Lindquist E."/>
            <person name="Barry K."/>
            <person name="Schmutz J."/>
            <person name="Baker S.E."/>
            <person name="Ciuffetti L.M."/>
            <person name="Grigoriev I.V."/>
            <person name="Zhong S."/>
            <person name="Turgeon B.G."/>
        </authorList>
    </citation>
    <scope>NUCLEOTIDE SEQUENCE [LARGE SCALE GENOMIC DNA]</scope>
    <source>
        <strain evidence="3 4">FI3</strain>
    </source>
</reference>
<dbReference type="Pfam" id="PF07992">
    <property type="entry name" value="Pyr_redox_2"/>
    <property type="match status" value="1"/>
</dbReference>
<dbReference type="AlphaFoldDB" id="W7ELK6"/>
<dbReference type="GeneID" id="26256313"/>
<dbReference type="OrthoDB" id="202203at2759"/>
<evidence type="ECO:0000259" key="2">
    <source>
        <dbReference type="Pfam" id="PF07992"/>
    </source>
</evidence>
<feature type="chain" id="PRO_5004891944" description="FAD/NAD(P)-binding domain-containing protein" evidence="1">
    <location>
        <begin position="23"/>
        <end position="346"/>
    </location>
</feature>
<evidence type="ECO:0000313" key="4">
    <source>
        <dbReference type="Proteomes" id="UP000054337"/>
    </source>
</evidence>
<accession>W7ELK6</accession>
<protein>
    <recommendedName>
        <fullName evidence="2">FAD/NAD(P)-binding domain-containing protein</fullName>
    </recommendedName>
</protein>
<sequence length="346" mass="38517">MVSDYLTLLFLLLRHLPSFALTASTRKIKAVVHRYTYKSLPSTQTKNVVVVGGSFTGYFTAKHLIETLPSGYRVVLIEKNSHFNYVFAFPRFSVIQGYEKFAFIPFQGLEKGAPKGIFEFVQGKVDKVNERVIRLEGGKELEYEYLVIATGTSSAIPSKVAATESLDAQRELRGLQSKIEKAARIAVVGGGAVGVELASDIKDFHPEKSVVLLHSRNRLLPSFGERLHQYVTKRFGEMGVEVWLNERPQILEGSHTLKLKRGGEETFDLIIADERFPNVFAAGDVAASGGPKMARAGYMQTFVVVDNILSLINGKDNMKVYKPMRWLEGSIKLTLGKVSIIDSPYH</sequence>
<dbReference type="Gene3D" id="3.50.50.60">
    <property type="entry name" value="FAD/NAD(P)-binding domain"/>
    <property type="match status" value="1"/>
</dbReference>
<organism evidence="3 4">
    <name type="scientific">Bipolaris victoriae (strain FI3)</name>
    <name type="common">Victoria blight of oats agent</name>
    <name type="synonym">Cochliobolus victoriae</name>
    <dbReference type="NCBI Taxonomy" id="930091"/>
    <lineage>
        <taxon>Eukaryota</taxon>
        <taxon>Fungi</taxon>
        <taxon>Dikarya</taxon>
        <taxon>Ascomycota</taxon>
        <taxon>Pezizomycotina</taxon>
        <taxon>Dothideomycetes</taxon>
        <taxon>Pleosporomycetidae</taxon>
        <taxon>Pleosporales</taxon>
        <taxon>Pleosporineae</taxon>
        <taxon>Pleosporaceae</taxon>
        <taxon>Bipolaris</taxon>
    </lineage>
</organism>
<dbReference type="PANTHER" id="PTHR43735:SF5">
    <property type="entry name" value="FAD_NAD(P)-BINDING DOMAIN-CONTAINING PROTEIN"/>
    <property type="match status" value="1"/>
</dbReference>
<dbReference type="HOGENOM" id="CLU_019845_0_0_1"/>
<evidence type="ECO:0000256" key="1">
    <source>
        <dbReference type="SAM" id="SignalP"/>
    </source>
</evidence>
<dbReference type="EMBL" id="KI968736">
    <property type="protein sequence ID" value="EUN26810.1"/>
    <property type="molecule type" value="Genomic_DNA"/>
</dbReference>
<feature type="signal peptide" evidence="1">
    <location>
        <begin position="1"/>
        <end position="22"/>
    </location>
</feature>
<dbReference type="SUPFAM" id="SSF51905">
    <property type="entry name" value="FAD/NAD(P)-binding domain"/>
    <property type="match status" value="1"/>
</dbReference>
<feature type="domain" description="FAD/NAD(P)-binding" evidence="2">
    <location>
        <begin position="47"/>
        <end position="271"/>
    </location>
</feature>
<dbReference type="GO" id="GO:0004174">
    <property type="term" value="F:electron-transferring-flavoprotein dehydrogenase activity"/>
    <property type="evidence" value="ECO:0007669"/>
    <property type="project" value="TreeGrafter"/>
</dbReference>
<dbReference type="PRINTS" id="PR00368">
    <property type="entry name" value="FADPNR"/>
</dbReference>
<dbReference type="GO" id="GO:0050660">
    <property type="term" value="F:flavin adenine dinucleotide binding"/>
    <property type="evidence" value="ECO:0007669"/>
    <property type="project" value="TreeGrafter"/>
</dbReference>